<reference evidence="1 2" key="1">
    <citation type="submission" date="2016-07" db="EMBL/GenBank/DDBJ databases">
        <title>Draft genome of the white-rot fungus Obba rivulosa 3A-2.</title>
        <authorList>
            <consortium name="DOE Joint Genome Institute"/>
            <person name="Miettinen O."/>
            <person name="Riley R."/>
            <person name="Acob R."/>
            <person name="Barry K."/>
            <person name="Cullen D."/>
            <person name="De Vries R."/>
            <person name="Hainaut M."/>
            <person name="Hatakka A."/>
            <person name="Henrissat B."/>
            <person name="Hilden K."/>
            <person name="Kuo R."/>
            <person name="Labutti K."/>
            <person name="Lipzen A."/>
            <person name="Makela M.R."/>
            <person name="Sandor L."/>
            <person name="Spatafora J.W."/>
            <person name="Grigoriev I.V."/>
            <person name="Hibbett D.S."/>
        </authorList>
    </citation>
    <scope>NUCLEOTIDE SEQUENCE [LARGE SCALE GENOMIC DNA]</scope>
    <source>
        <strain evidence="1 2">3A-2</strain>
    </source>
</reference>
<dbReference type="EMBL" id="KV722478">
    <property type="protein sequence ID" value="OCH87647.1"/>
    <property type="molecule type" value="Genomic_DNA"/>
</dbReference>
<sequence length="96" mass="11323">MKIIYARRRSETRDLAIPRCSKQCIRTTFKLLHPSAIGTYSWHFQKQSRSMLEPLLALVIECRLLEVSGTSLLFFHCSRVLYPLLLYPLLVHSFRR</sequence>
<proteinExistence type="predicted"/>
<organism evidence="1 2">
    <name type="scientific">Obba rivulosa</name>
    <dbReference type="NCBI Taxonomy" id="1052685"/>
    <lineage>
        <taxon>Eukaryota</taxon>
        <taxon>Fungi</taxon>
        <taxon>Dikarya</taxon>
        <taxon>Basidiomycota</taxon>
        <taxon>Agaricomycotina</taxon>
        <taxon>Agaricomycetes</taxon>
        <taxon>Polyporales</taxon>
        <taxon>Gelatoporiaceae</taxon>
        <taxon>Obba</taxon>
    </lineage>
</organism>
<evidence type="ECO:0000313" key="2">
    <source>
        <dbReference type="Proteomes" id="UP000250043"/>
    </source>
</evidence>
<evidence type="ECO:0000313" key="1">
    <source>
        <dbReference type="EMBL" id="OCH87647.1"/>
    </source>
</evidence>
<dbReference type="Proteomes" id="UP000250043">
    <property type="component" value="Unassembled WGS sequence"/>
</dbReference>
<protein>
    <submittedName>
        <fullName evidence="1">Uncharacterized protein</fullName>
    </submittedName>
</protein>
<accession>A0A8E2AT41</accession>
<gene>
    <name evidence="1" type="ORF">OBBRIDRAFT_139517</name>
</gene>
<dbReference type="AlphaFoldDB" id="A0A8E2AT41"/>
<name>A0A8E2AT41_9APHY</name>
<keyword evidence="2" id="KW-1185">Reference proteome</keyword>